<dbReference type="Gene3D" id="3.90.1200.10">
    <property type="match status" value="1"/>
</dbReference>
<evidence type="ECO:0000313" key="2">
    <source>
        <dbReference type="EMBL" id="MEV0711764.1"/>
    </source>
</evidence>
<evidence type="ECO:0000259" key="1">
    <source>
        <dbReference type="Pfam" id="PF01636"/>
    </source>
</evidence>
<dbReference type="Pfam" id="PF01636">
    <property type="entry name" value="APH"/>
    <property type="match status" value="1"/>
</dbReference>
<proteinExistence type="predicted"/>
<dbReference type="RefSeq" id="WP_357788435.1">
    <property type="nucleotide sequence ID" value="NZ_JBFAKC010000017.1"/>
</dbReference>
<gene>
    <name evidence="2" type="ORF">AB0I48_29825</name>
</gene>
<dbReference type="SUPFAM" id="SSF56112">
    <property type="entry name" value="Protein kinase-like (PK-like)"/>
    <property type="match status" value="1"/>
</dbReference>
<comment type="caution">
    <text evidence="2">The sequence shown here is derived from an EMBL/GenBank/DDBJ whole genome shotgun (WGS) entry which is preliminary data.</text>
</comment>
<organism evidence="2 3">
    <name type="scientific">Nocardia aurea</name>
    <dbReference type="NCBI Taxonomy" id="2144174"/>
    <lineage>
        <taxon>Bacteria</taxon>
        <taxon>Bacillati</taxon>
        <taxon>Actinomycetota</taxon>
        <taxon>Actinomycetes</taxon>
        <taxon>Mycobacteriales</taxon>
        <taxon>Nocardiaceae</taxon>
        <taxon>Nocardia</taxon>
    </lineage>
</organism>
<feature type="domain" description="Aminoglycoside phosphotransferase" evidence="1">
    <location>
        <begin position="45"/>
        <end position="282"/>
    </location>
</feature>
<dbReference type="InterPro" id="IPR051678">
    <property type="entry name" value="AGP_Transferase"/>
</dbReference>
<dbReference type="InterPro" id="IPR011009">
    <property type="entry name" value="Kinase-like_dom_sf"/>
</dbReference>
<keyword evidence="3" id="KW-1185">Reference proteome</keyword>
<accession>A0ABV3G264</accession>
<sequence>MTRRLGHRAVRAVLDGHRTLLARLLRGDEVTEVREGQFHTVVMGSEIVVCLARTPAAARRLPDRAARLAALTGVDIGVAVPKPLALNVSGDPAYLVTTRVPGAPLDPATLEAPAVAAAVVRGCHAVLTALYSVAAERSVLDCDVDTVRSDLPAGFEFGRRSSGPTVTSGGADSQWPAAIPPAHPDRWARFADGIRTRLYPLMSAEGRLRAEAELAALDSLPYRTNALVHGDLGGENLLWERRSTGPRLVGVVDWDSACLADRAEDYAALGATFGHRFLNRLVELSDPAVTDGAQTPTTPSSRPDLVRRITAIRATFALQQALAGHHDNDSAELADGLAGYR</sequence>
<dbReference type="GO" id="GO:0016740">
    <property type="term" value="F:transferase activity"/>
    <property type="evidence" value="ECO:0007669"/>
    <property type="project" value="UniProtKB-KW"/>
</dbReference>
<evidence type="ECO:0000313" key="3">
    <source>
        <dbReference type="Proteomes" id="UP001551695"/>
    </source>
</evidence>
<dbReference type="InterPro" id="IPR002575">
    <property type="entry name" value="Aminoglycoside_PTrfase"/>
</dbReference>
<dbReference type="Proteomes" id="UP001551695">
    <property type="component" value="Unassembled WGS sequence"/>
</dbReference>
<dbReference type="EC" id="2.7.1.-" evidence="2"/>
<dbReference type="EMBL" id="JBFAKC010000017">
    <property type="protein sequence ID" value="MEV0711764.1"/>
    <property type="molecule type" value="Genomic_DNA"/>
</dbReference>
<name>A0ABV3G264_9NOCA</name>
<dbReference type="PANTHER" id="PTHR21310">
    <property type="entry name" value="AMINOGLYCOSIDE PHOSPHOTRANSFERASE-RELATED-RELATED"/>
    <property type="match status" value="1"/>
</dbReference>
<reference evidence="2 3" key="1">
    <citation type="submission" date="2024-06" db="EMBL/GenBank/DDBJ databases">
        <title>The Natural Products Discovery Center: Release of the First 8490 Sequenced Strains for Exploring Actinobacteria Biosynthetic Diversity.</title>
        <authorList>
            <person name="Kalkreuter E."/>
            <person name="Kautsar S.A."/>
            <person name="Yang D."/>
            <person name="Bader C.D."/>
            <person name="Teijaro C.N."/>
            <person name="Fluegel L."/>
            <person name="Davis C.M."/>
            <person name="Simpson J.R."/>
            <person name="Lauterbach L."/>
            <person name="Steele A.D."/>
            <person name="Gui C."/>
            <person name="Meng S."/>
            <person name="Li G."/>
            <person name="Viehrig K."/>
            <person name="Ye F."/>
            <person name="Su P."/>
            <person name="Kiefer A.F."/>
            <person name="Nichols A."/>
            <person name="Cepeda A.J."/>
            <person name="Yan W."/>
            <person name="Fan B."/>
            <person name="Jiang Y."/>
            <person name="Adhikari A."/>
            <person name="Zheng C.-J."/>
            <person name="Schuster L."/>
            <person name="Cowan T.M."/>
            <person name="Smanski M.J."/>
            <person name="Chevrette M.G."/>
            <person name="De Carvalho L.P.S."/>
            <person name="Shen B."/>
        </authorList>
    </citation>
    <scope>NUCLEOTIDE SEQUENCE [LARGE SCALE GENOMIC DNA]</scope>
    <source>
        <strain evidence="2 3">NPDC050403</strain>
    </source>
</reference>
<protein>
    <submittedName>
        <fullName evidence="2">Aminoglycoside phosphotransferase family protein</fullName>
        <ecNumber evidence="2">2.7.1.-</ecNumber>
    </submittedName>
</protein>
<keyword evidence="2" id="KW-0808">Transferase</keyword>